<sequence>MAAAGADDGSPAGAALVPGWLPQVSGTDSEASLHFALLLLLHLHHSRHGLVSARAGELVSFRLGVHGGVIDVRKAVAEALAQLCDRAPVNTVPAATALEAFAPASVFTDSDQGTPTGLAAGLERVLGSILTQHVTLASAAARECGRARRGASHRDLIQTAVRAALSQATTDHWPWALSGLEFHNGPWASLGASPAGDGPARSVRQLRLPVSAALYAVANRDLARAQPWWRPEFVSLSDAEVRVAFAAYSADADLAPGAVGDRPCHSEILAYVNSICSVGERPRLDPGERARPIRGVLTSAGQPGTDAPAPQEQAEPAGLCSGWLGLRSNPEAFVVTLDGDERDLRRGTVRPGPGLQQLLLESVCEQDASGGPRATDHSSDHVPFLRPHLIFPGGSAPGEAPLTPPPSVDVSDVADATSPDAFPRFLLDAIGAQGRRGSAQGKWAAFFRYTEKEVGAKGGWVMVSEGRSRLVGSLASVEAQCKRLALAPAALVFQQPAVLRPGWAAVGETFMRHALARRVFTRGFGADPPVDPWRSAPAVKLPWGTAGADPSRAGAGAAAVGMAAGCAERMKGTPDPWTKEPVQSSIRVYLPLSGEVGPA</sequence>
<proteinExistence type="predicted"/>
<accession>A0A5A8DGV5</accession>
<gene>
    <name evidence="2" type="ORF">FNF28_04421</name>
    <name evidence="1" type="ORF">FNF31_05239</name>
</gene>
<reference evidence="3 4" key="1">
    <citation type="submission" date="2019-07" db="EMBL/GenBank/DDBJ databases">
        <title>Genomes of Cafeteria roenbergensis.</title>
        <authorList>
            <person name="Fischer M.G."/>
            <person name="Hackl T."/>
            <person name="Roman M."/>
        </authorList>
    </citation>
    <scope>NUCLEOTIDE SEQUENCE [LARGE SCALE GENOMIC DNA]</scope>
    <source>
        <strain evidence="1 4">Cflag</strain>
        <strain evidence="2 3">RCC970-E3</strain>
    </source>
</reference>
<evidence type="ECO:0000313" key="3">
    <source>
        <dbReference type="Proteomes" id="UP000324907"/>
    </source>
</evidence>
<evidence type="ECO:0000313" key="4">
    <source>
        <dbReference type="Proteomes" id="UP000325113"/>
    </source>
</evidence>
<evidence type="ECO:0000313" key="2">
    <source>
        <dbReference type="EMBL" id="KAA0163031.1"/>
    </source>
</evidence>
<dbReference type="EMBL" id="VLTL01000072">
    <property type="protein sequence ID" value="KAA0163031.1"/>
    <property type="molecule type" value="Genomic_DNA"/>
</dbReference>
<dbReference type="Proteomes" id="UP000325113">
    <property type="component" value="Unassembled WGS sequence"/>
</dbReference>
<dbReference type="EMBL" id="VLTM01000063">
    <property type="protein sequence ID" value="KAA0158713.1"/>
    <property type="molecule type" value="Genomic_DNA"/>
</dbReference>
<dbReference type="Proteomes" id="UP000324907">
    <property type="component" value="Unassembled WGS sequence"/>
</dbReference>
<comment type="caution">
    <text evidence="2">The sequence shown here is derived from an EMBL/GenBank/DDBJ whole genome shotgun (WGS) entry which is preliminary data.</text>
</comment>
<name>A0A5A8DGV5_CAFRO</name>
<organism evidence="2 3">
    <name type="scientific">Cafeteria roenbergensis</name>
    <name type="common">Marine flagellate</name>
    <dbReference type="NCBI Taxonomy" id="33653"/>
    <lineage>
        <taxon>Eukaryota</taxon>
        <taxon>Sar</taxon>
        <taxon>Stramenopiles</taxon>
        <taxon>Bigyra</taxon>
        <taxon>Opalozoa</taxon>
        <taxon>Bicosoecida</taxon>
        <taxon>Cafeteriaceae</taxon>
        <taxon>Cafeteria</taxon>
    </lineage>
</organism>
<protein>
    <submittedName>
        <fullName evidence="2">Uncharacterized protein</fullName>
    </submittedName>
</protein>
<dbReference type="AlphaFoldDB" id="A0A5A8DGV5"/>
<evidence type="ECO:0000313" key="1">
    <source>
        <dbReference type="EMBL" id="KAA0158713.1"/>
    </source>
</evidence>